<dbReference type="Proteomes" id="UP000615446">
    <property type="component" value="Unassembled WGS sequence"/>
</dbReference>
<feature type="region of interest" description="Disordered" evidence="1">
    <location>
        <begin position="1"/>
        <end position="30"/>
    </location>
</feature>
<dbReference type="OrthoDB" id="5340906at2759"/>
<feature type="compositionally biased region" description="Basic residues" evidence="1">
    <location>
        <begin position="15"/>
        <end position="30"/>
    </location>
</feature>
<evidence type="ECO:0000313" key="2">
    <source>
        <dbReference type="EMBL" id="GET00919.1"/>
    </source>
</evidence>
<accession>A0A8H3MDJ5</accession>
<evidence type="ECO:0000313" key="3">
    <source>
        <dbReference type="Proteomes" id="UP000615446"/>
    </source>
</evidence>
<dbReference type="AlphaFoldDB" id="A0A8H3MDJ5"/>
<evidence type="ECO:0000256" key="1">
    <source>
        <dbReference type="SAM" id="MobiDB-lite"/>
    </source>
</evidence>
<organism evidence="2 3">
    <name type="scientific">Rhizophagus clarus</name>
    <dbReference type="NCBI Taxonomy" id="94130"/>
    <lineage>
        <taxon>Eukaryota</taxon>
        <taxon>Fungi</taxon>
        <taxon>Fungi incertae sedis</taxon>
        <taxon>Mucoromycota</taxon>
        <taxon>Glomeromycotina</taxon>
        <taxon>Glomeromycetes</taxon>
        <taxon>Glomerales</taxon>
        <taxon>Glomeraceae</taxon>
        <taxon>Rhizophagus</taxon>
    </lineage>
</organism>
<dbReference type="EMBL" id="BLAL01000295">
    <property type="protein sequence ID" value="GET00919.1"/>
    <property type="molecule type" value="Genomic_DNA"/>
</dbReference>
<name>A0A8H3MDJ5_9GLOM</name>
<gene>
    <name evidence="2" type="ORF">RCL2_002735800</name>
</gene>
<sequence length="149" mass="17446">METVRKESSSEAVSKRKNRKRIRTRRKKVGRKKMGYKMDGIFRMYVDNMEYGAVEVAKKFEETELLADGYKLGNAMHDILICLSKKVYFEETRVRKLSQIASFAFEDLIRVLANVWMLKRIVLDCVETLFYHGLAIQNKEFGTGCIFKN</sequence>
<comment type="caution">
    <text evidence="2">The sequence shown here is derived from an EMBL/GenBank/DDBJ whole genome shotgun (WGS) entry which is preliminary data.</text>
</comment>
<proteinExistence type="predicted"/>
<protein>
    <submittedName>
        <fullName evidence="2">Uncharacterized protein</fullName>
    </submittedName>
</protein>
<reference evidence="2" key="1">
    <citation type="submission" date="2019-10" db="EMBL/GenBank/DDBJ databases">
        <title>Conservation and host-specific expression of non-tandemly repeated heterogenous ribosome RNA gene in arbuscular mycorrhizal fungi.</title>
        <authorList>
            <person name="Maeda T."/>
            <person name="Kobayashi Y."/>
            <person name="Nakagawa T."/>
            <person name="Ezawa T."/>
            <person name="Yamaguchi K."/>
            <person name="Bino T."/>
            <person name="Nishimoto Y."/>
            <person name="Shigenobu S."/>
            <person name="Kawaguchi M."/>
        </authorList>
    </citation>
    <scope>NUCLEOTIDE SEQUENCE</scope>
    <source>
        <strain evidence="2">HR1</strain>
    </source>
</reference>